<dbReference type="AlphaFoldDB" id="A0A9Q3KRG8"/>
<sequence length="81" mass="9527">MDTDVSWLEEKEVCANYINPQELIANPDWFLKKKPEAFPDISTLVLPYIEFEDIFEKENSPSENVISHSWKELTGFNLTKY</sequence>
<protein>
    <submittedName>
        <fullName evidence="1">Uncharacterized protein</fullName>
    </submittedName>
</protein>
<keyword evidence="2" id="KW-1185">Reference proteome</keyword>
<reference evidence="1" key="1">
    <citation type="submission" date="2021-03" db="EMBL/GenBank/DDBJ databases">
        <title>Draft genome sequence of rust myrtle Austropuccinia psidii MF-1, a brazilian biotype.</title>
        <authorList>
            <person name="Quecine M.C."/>
            <person name="Pachon D.M.R."/>
            <person name="Bonatelli M.L."/>
            <person name="Correr F.H."/>
            <person name="Franceschini L.M."/>
            <person name="Leite T.F."/>
            <person name="Margarido G.R.A."/>
            <person name="Almeida C.A."/>
            <person name="Ferrarezi J.A."/>
            <person name="Labate C.A."/>
        </authorList>
    </citation>
    <scope>NUCLEOTIDE SEQUENCE</scope>
    <source>
        <strain evidence="1">MF-1</strain>
    </source>
</reference>
<name>A0A9Q3KRG8_9BASI</name>
<dbReference type="EMBL" id="AVOT02121726">
    <property type="protein sequence ID" value="MBW0585702.1"/>
    <property type="molecule type" value="Genomic_DNA"/>
</dbReference>
<gene>
    <name evidence="1" type="ORF">O181_125417</name>
</gene>
<comment type="caution">
    <text evidence="1">The sequence shown here is derived from an EMBL/GenBank/DDBJ whole genome shotgun (WGS) entry which is preliminary data.</text>
</comment>
<organism evidence="1 2">
    <name type="scientific">Austropuccinia psidii MF-1</name>
    <dbReference type="NCBI Taxonomy" id="1389203"/>
    <lineage>
        <taxon>Eukaryota</taxon>
        <taxon>Fungi</taxon>
        <taxon>Dikarya</taxon>
        <taxon>Basidiomycota</taxon>
        <taxon>Pucciniomycotina</taxon>
        <taxon>Pucciniomycetes</taxon>
        <taxon>Pucciniales</taxon>
        <taxon>Sphaerophragmiaceae</taxon>
        <taxon>Austropuccinia</taxon>
    </lineage>
</organism>
<evidence type="ECO:0000313" key="2">
    <source>
        <dbReference type="Proteomes" id="UP000765509"/>
    </source>
</evidence>
<proteinExistence type="predicted"/>
<evidence type="ECO:0000313" key="1">
    <source>
        <dbReference type="EMBL" id="MBW0585702.1"/>
    </source>
</evidence>
<accession>A0A9Q3KRG8</accession>
<dbReference type="Proteomes" id="UP000765509">
    <property type="component" value="Unassembled WGS sequence"/>
</dbReference>